<evidence type="ECO:0000313" key="10">
    <source>
        <dbReference type="EMBL" id="CUU04638.1"/>
    </source>
</evidence>
<accession>A0A0S4N0E1</accession>
<feature type="domain" description="TonB-dependent transporter Oar-like beta-barrel" evidence="8">
    <location>
        <begin position="339"/>
        <end position="832"/>
    </location>
</feature>
<dbReference type="Pfam" id="PF13620">
    <property type="entry name" value="CarboxypepD_reg"/>
    <property type="match status" value="1"/>
</dbReference>
<dbReference type="InterPro" id="IPR036942">
    <property type="entry name" value="Beta-barrel_TonB_sf"/>
</dbReference>
<accession>A0A0N7MZ92</accession>
<dbReference type="EMBL" id="FAOP01000004">
    <property type="protein sequence ID" value="CUU04638.1"/>
    <property type="molecule type" value="Genomic_DNA"/>
</dbReference>
<dbReference type="GO" id="GO:0009279">
    <property type="term" value="C:cell outer membrane"/>
    <property type="evidence" value="ECO:0007669"/>
    <property type="project" value="UniProtKB-SubCell"/>
</dbReference>
<dbReference type="SUPFAM" id="SSF56935">
    <property type="entry name" value="Porins"/>
    <property type="match status" value="1"/>
</dbReference>
<evidence type="ECO:0000256" key="5">
    <source>
        <dbReference type="ARBA" id="ARBA00023136"/>
    </source>
</evidence>
<dbReference type="InterPro" id="IPR039426">
    <property type="entry name" value="TonB-dep_rcpt-like"/>
</dbReference>
<keyword evidence="6" id="KW-0998">Cell outer membrane</keyword>
<evidence type="ECO:0000256" key="7">
    <source>
        <dbReference type="SAM" id="SignalP"/>
    </source>
</evidence>
<dbReference type="Gene3D" id="2.60.40.1120">
    <property type="entry name" value="Carboxypeptidase-like, regulatory domain"/>
    <property type="match status" value="1"/>
</dbReference>
<dbReference type="SUPFAM" id="SSF49464">
    <property type="entry name" value="Carboxypeptidase regulatory domain-like"/>
    <property type="match status" value="1"/>
</dbReference>
<evidence type="ECO:0000256" key="2">
    <source>
        <dbReference type="ARBA" id="ARBA00022448"/>
    </source>
</evidence>
<dbReference type="OrthoDB" id="9768147at2"/>
<keyword evidence="12" id="KW-1185">Reference proteome</keyword>
<name>A0A0P1M8B1_9BACT</name>
<dbReference type="GO" id="GO:0015344">
    <property type="term" value="F:siderophore uptake transmembrane transporter activity"/>
    <property type="evidence" value="ECO:0007669"/>
    <property type="project" value="TreeGrafter"/>
</dbReference>
<accession>A0A0P1M8B1</accession>
<dbReference type="Proteomes" id="UP000182011">
    <property type="component" value="Unassembled WGS sequence"/>
</dbReference>
<dbReference type="InterPro" id="IPR057601">
    <property type="entry name" value="Oar-like_b-barrel"/>
</dbReference>
<dbReference type="InterPro" id="IPR008969">
    <property type="entry name" value="CarboxyPept-like_regulatory"/>
</dbReference>
<keyword evidence="2" id="KW-0813">Transport</keyword>
<keyword evidence="10" id="KW-0675">Receptor</keyword>
<accession>A0A0P1P6B3</accession>
<dbReference type="PANTHER" id="PTHR30069:SF46">
    <property type="entry name" value="OAR PROTEIN"/>
    <property type="match status" value="1"/>
</dbReference>
<dbReference type="Proteomes" id="UP000182200">
    <property type="component" value="Unassembled WGS sequence"/>
</dbReference>
<proteinExistence type="predicted"/>
<dbReference type="PANTHER" id="PTHR30069">
    <property type="entry name" value="TONB-DEPENDENT OUTER MEMBRANE RECEPTOR"/>
    <property type="match status" value="1"/>
</dbReference>
<organism evidence="10 11">
    <name type="scientific">Candidatus Kryptonium thompsonii</name>
    <dbReference type="NCBI Taxonomy" id="1633631"/>
    <lineage>
        <taxon>Bacteria</taxon>
        <taxon>Pseudomonadati</taxon>
        <taxon>Candidatus Kryptoniota</taxon>
        <taxon>Candidatus Kryptonium</taxon>
    </lineage>
</organism>
<feature type="domain" description="TonB-dependent transporter Oar-like beta-barrel" evidence="8">
    <location>
        <begin position="242"/>
        <end position="324"/>
    </location>
</feature>
<accession>A0A0P1MH26</accession>
<keyword evidence="7" id="KW-0732">Signal</keyword>
<evidence type="ECO:0000256" key="1">
    <source>
        <dbReference type="ARBA" id="ARBA00004571"/>
    </source>
</evidence>
<evidence type="ECO:0000313" key="12">
    <source>
        <dbReference type="Proteomes" id="UP000182200"/>
    </source>
</evidence>
<feature type="chain" id="PRO_5010314213" evidence="7">
    <location>
        <begin position="24"/>
        <end position="918"/>
    </location>
</feature>
<gene>
    <name evidence="10" type="ORF">JGI4_01074</name>
    <name evidence="9" type="ORF">JGI8_00195</name>
</gene>
<feature type="signal peptide" evidence="7">
    <location>
        <begin position="1"/>
        <end position="23"/>
    </location>
</feature>
<dbReference type="AlphaFoldDB" id="A0A0P1M8B1"/>
<sequence>MRYFKIALISLLSLILLTSLTLAQGSGAYTASVTGKIVDNEGKPIPDVEVIAKNVETGYTRGAITTAGGIYNILSVPPGTYEISALHIAYGKQTKVVELGVGERVTVNFTLVSKELQVGEVVVTAEALDYEVKKAELSVPLRPQQISALPVNTRNFLELTSLVPGMKPIGATFGSGALQPTWVGFYFEGTEFKNEIVEGGLAGQFLSGGNPFPLDAVKEARVITQLYKAEYSKAAGGVVSAVSKSGTNEFHGSVFFTYRDKQLNARGPFEKEKPGFKRRQTGVSLGGPIIRDKLHFFVSYEGTFLDKFATVVVGPLFSQYAGTFHVPFGGHVGLARLTFQPSVNHFFDFSYYGRFDRDYMGIGGLSVYERGRLFYNRVYNYVLKHQYIISPNLMNELRINFQRYNWEIANIAPFPTPGKIYPSAYIGAFSHAPQNWFQDRYALYNDITYAMGNHVFKGGFFIQRLRYEANQKLYLHPIFYFQYDTSTAPYQARVGVGTPTVEKWNTQLGIYIQDDWNVTPYLTLNLGIRWDYESNMINNDFAVPDTVRRDLQQFFPAKYFSTGKDRKPYLKAFQPRFGFSYDISKEGKTVIFGGAGIYYDRHVWNVASDEILRYTWKVYYLDFGPGKLTWDNRYYNRDELLNLIAQGRVPAPEIFLIPNDLKPPMTVQFSVGLRQRISDVLLSLSYTKVLGYNEITTYNANSKSRLTKKYGPIQVWTDAGNSWYDAIYFTFDKPYKPGSWGLNIAYTVSWTYDEFDNTIYYGYLYYTSPDMLKKAPSSLDERHRISINGIFELPFGFKLSGWGTFATGRPYLVFTGTDDNGDGVIGNDYPAGLGRNAGRVPGQRFIFKYVFAERNFNLRLSRDFSYRGFTLTLMLEAFNVFNWTNFGGYVGNMKSALFGKPTSAGAPRQIQLGTRISF</sequence>
<keyword evidence="3" id="KW-1134">Transmembrane beta strand</keyword>
<accession>A0A0P1LA32</accession>
<evidence type="ECO:0000313" key="9">
    <source>
        <dbReference type="EMBL" id="CUS78077.1"/>
    </source>
</evidence>
<comment type="subcellular location">
    <subcellularLocation>
        <location evidence="1">Cell outer membrane</location>
        <topology evidence="1">Multi-pass membrane protein</topology>
    </subcellularLocation>
</comment>
<evidence type="ECO:0000313" key="11">
    <source>
        <dbReference type="Proteomes" id="UP000182011"/>
    </source>
</evidence>
<reference evidence="10 11" key="2">
    <citation type="submission" date="2015-11" db="EMBL/GenBank/DDBJ databases">
        <authorList>
            <person name="Zhang Y."/>
            <person name="Guo Z."/>
        </authorList>
    </citation>
    <scope>NUCLEOTIDE SEQUENCE [LARGE SCALE GENOMIC DNA]</scope>
    <source>
        <strain evidence="10">JGI-4</strain>
    </source>
</reference>
<keyword evidence="4" id="KW-0812">Transmembrane</keyword>
<feature type="domain" description="TonB-dependent transporter Oar-like beta-barrel" evidence="8">
    <location>
        <begin position="854"/>
        <end position="911"/>
    </location>
</feature>
<dbReference type="Pfam" id="PF25183">
    <property type="entry name" value="OMP_b-brl_4"/>
    <property type="match status" value="3"/>
</dbReference>
<reference evidence="9 12" key="1">
    <citation type="submission" date="2015-11" db="EMBL/GenBank/DDBJ databases">
        <authorList>
            <person name="Varghese N."/>
        </authorList>
    </citation>
    <scope>NUCLEOTIDE SEQUENCE [LARGE SCALE GENOMIC DNA]</scope>
    <source>
        <strain evidence="9 12">JGI-8</strain>
    </source>
</reference>
<dbReference type="STRING" id="1633631.GCA_001442925_01073"/>
<dbReference type="Gene3D" id="2.40.170.20">
    <property type="entry name" value="TonB-dependent receptor, beta-barrel domain"/>
    <property type="match status" value="1"/>
</dbReference>
<keyword evidence="5" id="KW-0472">Membrane</keyword>
<evidence type="ECO:0000256" key="4">
    <source>
        <dbReference type="ARBA" id="ARBA00022692"/>
    </source>
</evidence>
<accession>A0A0P1LP79</accession>
<dbReference type="EMBL" id="CZVI01000001">
    <property type="protein sequence ID" value="CUS78077.1"/>
    <property type="molecule type" value="Genomic_DNA"/>
</dbReference>
<protein>
    <submittedName>
        <fullName evidence="10">Outer membrane receptor proteins, mostly Fe transport</fullName>
    </submittedName>
</protein>
<dbReference type="RefSeq" id="WP_075426525.1">
    <property type="nucleotide sequence ID" value="NZ_CZVI01000001.1"/>
</dbReference>
<evidence type="ECO:0000256" key="6">
    <source>
        <dbReference type="ARBA" id="ARBA00023237"/>
    </source>
</evidence>
<dbReference type="GO" id="GO:0044718">
    <property type="term" value="P:siderophore transmembrane transport"/>
    <property type="evidence" value="ECO:0007669"/>
    <property type="project" value="TreeGrafter"/>
</dbReference>
<evidence type="ECO:0000259" key="8">
    <source>
        <dbReference type="Pfam" id="PF25183"/>
    </source>
</evidence>
<evidence type="ECO:0000256" key="3">
    <source>
        <dbReference type="ARBA" id="ARBA00022452"/>
    </source>
</evidence>